<dbReference type="Gene3D" id="2.60.120.10">
    <property type="entry name" value="Jelly Rolls"/>
    <property type="match status" value="1"/>
</dbReference>
<dbReference type="EMBL" id="OUNR01000018">
    <property type="protein sequence ID" value="SPP66178.1"/>
    <property type="molecule type" value="Genomic_DNA"/>
</dbReference>
<evidence type="ECO:0000313" key="9">
    <source>
        <dbReference type="Proteomes" id="UP000248168"/>
    </source>
</evidence>
<comment type="catalytic activity">
    <reaction evidence="1 7">
        <text>dTDP-4-dehydro-6-deoxy-alpha-D-glucose = dTDP-4-dehydro-beta-L-rhamnose</text>
        <dbReference type="Rhea" id="RHEA:16969"/>
        <dbReference type="ChEBI" id="CHEBI:57649"/>
        <dbReference type="ChEBI" id="CHEBI:62830"/>
        <dbReference type="EC" id="5.1.3.13"/>
    </reaction>
</comment>
<evidence type="ECO:0000256" key="1">
    <source>
        <dbReference type="ARBA" id="ARBA00001298"/>
    </source>
</evidence>
<dbReference type="SUPFAM" id="SSF51182">
    <property type="entry name" value="RmlC-like cupins"/>
    <property type="match status" value="1"/>
</dbReference>
<dbReference type="InterPro" id="IPR000888">
    <property type="entry name" value="RmlC-like"/>
</dbReference>
<proteinExistence type="inferred from homology"/>
<accession>A0A330L870</accession>
<dbReference type="UniPathway" id="UPA00124"/>
<dbReference type="PANTHER" id="PTHR21047">
    <property type="entry name" value="DTDP-6-DEOXY-D-GLUCOSE-3,5 EPIMERASE"/>
    <property type="match status" value="1"/>
</dbReference>
<dbReference type="NCBIfam" id="TIGR01221">
    <property type="entry name" value="rmlC"/>
    <property type="match status" value="1"/>
</dbReference>
<dbReference type="EC" id="5.1.3.13" evidence="3 7"/>
<dbReference type="AlphaFoldDB" id="A0A330L870"/>
<dbReference type="CDD" id="cd00438">
    <property type="entry name" value="cupin_RmlC"/>
    <property type="match status" value="1"/>
</dbReference>
<organism evidence="8 9">
    <name type="scientific">Nitrospira lenta</name>
    <dbReference type="NCBI Taxonomy" id="1436998"/>
    <lineage>
        <taxon>Bacteria</taxon>
        <taxon>Pseudomonadati</taxon>
        <taxon>Nitrospirota</taxon>
        <taxon>Nitrospiria</taxon>
        <taxon>Nitrospirales</taxon>
        <taxon>Nitrospiraceae</taxon>
        <taxon>Nitrospira</taxon>
    </lineage>
</organism>
<evidence type="ECO:0000256" key="2">
    <source>
        <dbReference type="ARBA" id="ARBA00001997"/>
    </source>
</evidence>
<evidence type="ECO:0000256" key="6">
    <source>
        <dbReference type="PIRSR" id="PIRSR600888-3"/>
    </source>
</evidence>
<evidence type="ECO:0000256" key="3">
    <source>
        <dbReference type="ARBA" id="ARBA00012098"/>
    </source>
</evidence>
<dbReference type="GO" id="GO:0019305">
    <property type="term" value="P:dTDP-rhamnose biosynthetic process"/>
    <property type="evidence" value="ECO:0007669"/>
    <property type="project" value="UniProtKB-UniRule"/>
</dbReference>
<evidence type="ECO:0000313" key="8">
    <source>
        <dbReference type="EMBL" id="SPP66178.1"/>
    </source>
</evidence>
<dbReference type="InParanoid" id="A0A330L870"/>
<keyword evidence="7 8" id="KW-0413">Isomerase</keyword>
<dbReference type="InterPro" id="IPR014710">
    <property type="entry name" value="RmlC-like_jellyroll"/>
</dbReference>
<gene>
    <name evidence="8" type="ORF">NITLEN_50218</name>
</gene>
<sequence length="181" mass="20800">MIFRETALKGAYVIEPERKEDDRGFFARTWCRDEFASHGLSTTLVQCNISYNHKRGTLRGMHFQKAPHAEIKLVRCTAGAIFDVIVDLRPSSSTYTKYVSVVLSSVNRHMLYIPEGMAHGFQTLEDSTEVFYQMSHRYEGLSAGGVRWNDPQFGIAWPPDTRIIAERDQQYPDFMPEKELS</sequence>
<keyword evidence="9" id="KW-1185">Reference proteome</keyword>
<dbReference type="InterPro" id="IPR011051">
    <property type="entry name" value="RmlC_Cupin_sf"/>
</dbReference>
<name>A0A330L870_9BACT</name>
<dbReference type="GO" id="GO:0005829">
    <property type="term" value="C:cytosol"/>
    <property type="evidence" value="ECO:0007669"/>
    <property type="project" value="TreeGrafter"/>
</dbReference>
<evidence type="ECO:0000256" key="4">
    <source>
        <dbReference type="ARBA" id="ARBA00019595"/>
    </source>
</evidence>
<comment type="function">
    <text evidence="2 7">Catalyzes the epimerization of the C3' and C5'positions of dTDP-6-deoxy-D-xylo-4-hexulose, forming dTDP-6-deoxy-L-lyxo-4-hexulose.</text>
</comment>
<feature type="active site" description="Proton acceptor" evidence="5">
    <location>
        <position position="62"/>
    </location>
</feature>
<feature type="active site" description="Proton donor" evidence="5">
    <location>
        <position position="132"/>
    </location>
</feature>
<dbReference type="Proteomes" id="UP000248168">
    <property type="component" value="Unassembled WGS sequence"/>
</dbReference>
<dbReference type="GO" id="GO:0008830">
    <property type="term" value="F:dTDP-4-dehydrorhamnose 3,5-epimerase activity"/>
    <property type="evidence" value="ECO:0007669"/>
    <property type="project" value="UniProtKB-UniRule"/>
</dbReference>
<comment type="pathway">
    <text evidence="7">Carbohydrate biosynthesis; dTDP-L-rhamnose biosynthesis.</text>
</comment>
<comment type="subunit">
    <text evidence="7">Homodimer.</text>
</comment>
<dbReference type="PANTHER" id="PTHR21047:SF2">
    <property type="entry name" value="THYMIDINE DIPHOSPHO-4-KETO-RHAMNOSE 3,5-EPIMERASE"/>
    <property type="match status" value="1"/>
</dbReference>
<dbReference type="OrthoDB" id="9800680at2"/>
<comment type="similarity">
    <text evidence="7">Belongs to the dTDP-4-dehydrorhamnose 3,5-epimerase family.</text>
</comment>
<reference evidence="9" key="1">
    <citation type="submission" date="2018-04" db="EMBL/GenBank/DDBJ databases">
        <authorList>
            <person name="Lucker S."/>
            <person name="Sakoula D."/>
        </authorList>
    </citation>
    <scope>NUCLEOTIDE SEQUENCE [LARGE SCALE GENOMIC DNA]</scope>
</reference>
<dbReference type="Pfam" id="PF00908">
    <property type="entry name" value="dTDP_sugar_isom"/>
    <property type="match status" value="1"/>
</dbReference>
<dbReference type="GO" id="GO:0000271">
    <property type="term" value="P:polysaccharide biosynthetic process"/>
    <property type="evidence" value="ECO:0007669"/>
    <property type="project" value="TreeGrafter"/>
</dbReference>
<protein>
    <recommendedName>
        <fullName evidence="4 7">dTDP-4-dehydrorhamnose 3,5-epimerase</fullName>
        <ecNumber evidence="3 7">5.1.3.13</ecNumber>
    </recommendedName>
    <alternativeName>
        <fullName evidence="7">Thymidine diphospho-4-keto-rhamnose 3,5-epimerase</fullName>
    </alternativeName>
</protein>
<evidence type="ECO:0000256" key="5">
    <source>
        <dbReference type="PIRSR" id="PIRSR600888-1"/>
    </source>
</evidence>
<evidence type="ECO:0000256" key="7">
    <source>
        <dbReference type="RuleBase" id="RU364069"/>
    </source>
</evidence>
<feature type="site" description="Participates in a stacking interaction with the thymidine ring of dTDP-4-oxo-6-deoxyglucose" evidence="6">
    <location>
        <position position="138"/>
    </location>
</feature>
<dbReference type="RefSeq" id="WP_121990372.1">
    <property type="nucleotide sequence ID" value="NZ_OUNR01000018.1"/>
</dbReference>